<feature type="domain" description="Endonuclease/exonuclease/phosphatase" evidence="1">
    <location>
        <begin position="20"/>
        <end position="289"/>
    </location>
</feature>
<keyword evidence="2" id="KW-0378">Hydrolase</keyword>
<keyword evidence="2" id="KW-0255">Endonuclease</keyword>
<dbReference type="GO" id="GO:0004519">
    <property type="term" value="F:endonuclease activity"/>
    <property type="evidence" value="ECO:0007669"/>
    <property type="project" value="UniProtKB-KW"/>
</dbReference>
<dbReference type="EMBL" id="CP159342">
    <property type="protein sequence ID" value="XCH75419.1"/>
    <property type="molecule type" value="Genomic_DNA"/>
</dbReference>
<dbReference type="PANTHER" id="PTHR42834">
    <property type="entry name" value="ENDONUCLEASE/EXONUCLEASE/PHOSPHATASE FAMILY PROTEIN (AFU_ORTHOLOGUE AFUA_3G09210)"/>
    <property type="match status" value="1"/>
</dbReference>
<dbReference type="SUPFAM" id="SSF56219">
    <property type="entry name" value="DNase I-like"/>
    <property type="match status" value="1"/>
</dbReference>
<reference evidence="3" key="2">
    <citation type="submission" date="2024-06" db="EMBL/GenBank/DDBJ databases">
        <title>Micromonospora mangrovi CCTCC AA 2012012 genome sequences.</title>
        <authorList>
            <person name="Gao J."/>
        </authorList>
    </citation>
    <scope>NUCLEOTIDE SEQUENCE</scope>
    <source>
        <strain evidence="3">CCTCC AA 2012012</strain>
    </source>
</reference>
<dbReference type="RefSeq" id="WP_350934876.1">
    <property type="nucleotide sequence ID" value="NZ_CP157762.1"/>
</dbReference>
<accession>A0AAU7MB27</accession>
<organism evidence="2">
    <name type="scientific">Micromonospora sp. CCTCC AA 2012012</name>
    <dbReference type="NCBI Taxonomy" id="3111921"/>
    <lineage>
        <taxon>Bacteria</taxon>
        <taxon>Bacillati</taxon>
        <taxon>Actinomycetota</taxon>
        <taxon>Actinomycetes</taxon>
        <taxon>Micromonosporales</taxon>
        <taxon>Micromonosporaceae</taxon>
        <taxon>Micromonospora</taxon>
    </lineage>
</organism>
<proteinExistence type="predicted"/>
<keyword evidence="2" id="KW-0540">Nuclease</keyword>
<dbReference type="Pfam" id="PF03372">
    <property type="entry name" value="Exo_endo_phos"/>
    <property type="match status" value="1"/>
</dbReference>
<dbReference type="EMBL" id="CP157762">
    <property type="protein sequence ID" value="XBP94718.1"/>
    <property type="molecule type" value="Genomic_DNA"/>
</dbReference>
<dbReference type="PANTHER" id="PTHR42834:SF1">
    <property type="entry name" value="ENDONUCLEASE_EXONUCLEASE_PHOSPHATASE FAMILY PROTEIN (AFU_ORTHOLOGUE AFUA_3G09210)"/>
    <property type="match status" value="1"/>
</dbReference>
<sequence>MRLVADLEAGSMVANGLIVMTWNVENLFRPNSADTSAAETYSAKLSYLSGLIRGTGADVVALQEIGSPEAAEDLRAALGETWQAVLSARPDHRGIRVAVLARHPLTEEAQITALPPAGLPAVPDVDGQTLTQLGRGAVQVHVDCGDRGLRLVTAHLKSKLLTYPGGRRYPLNEDERARGAGYALLRRGAEAVALRVHLNDVLAASALDGQPGVPTILCGDLNDGPDAVTTVLLEGPADGDVHHPDKGDSVRLYNLGRRLPAARAYSRIYQGHGELIDHILATRDLQLRLISIDSLVDDITSIGASTRSREAAIVPDHAPVVARFAGS</sequence>
<dbReference type="InterPro" id="IPR036691">
    <property type="entry name" value="Endo/exonu/phosph_ase_sf"/>
</dbReference>
<gene>
    <name evidence="3" type="ORF">ABUL08_04795</name>
    <name evidence="2" type="ORF">VK199_04770</name>
</gene>
<evidence type="ECO:0000313" key="2">
    <source>
        <dbReference type="EMBL" id="XBP94718.1"/>
    </source>
</evidence>
<dbReference type="InterPro" id="IPR005135">
    <property type="entry name" value="Endo/exonuclease/phosphatase"/>
</dbReference>
<dbReference type="Gene3D" id="3.60.10.10">
    <property type="entry name" value="Endonuclease/exonuclease/phosphatase"/>
    <property type="match status" value="1"/>
</dbReference>
<reference evidence="2" key="1">
    <citation type="submission" date="2024-01" db="EMBL/GenBank/DDBJ databases">
        <title>The genome sequence of Micromonospora mangrovi CCTCC AA 2012012.</title>
        <authorList>
            <person name="Gao J."/>
        </authorList>
    </citation>
    <scope>NUCLEOTIDE SEQUENCE</scope>
    <source>
        <strain evidence="2">CCTCC AA 2012012</strain>
    </source>
</reference>
<evidence type="ECO:0000259" key="1">
    <source>
        <dbReference type="Pfam" id="PF03372"/>
    </source>
</evidence>
<name>A0AAU7MB27_9ACTN</name>
<dbReference type="AlphaFoldDB" id="A0AAU7MB27"/>
<evidence type="ECO:0000313" key="3">
    <source>
        <dbReference type="EMBL" id="XCH75419.1"/>
    </source>
</evidence>
<protein>
    <submittedName>
        <fullName evidence="2">Endonuclease/exonuclease/phosphatase family protein</fullName>
    </submittedName>
</protein>